<gene>
    <name evidence="2" type="ORF">SAMN04487955_105170</name>
</gene>
<keyword evidence="1" id="KW-0472">Membrane</keyword>
<protein>
    <submittedName>
        <fullName evidence="2">Uncharacterized protein</fullName>
    </submittedName>
</protein>
<organism evidence="2 3">
    <name type="scientific">Halomonas korlensis</name>
    <dbReference type="NCBI Taxonomy" id="463301"/>
    <lineage>
        <taxon>Bacteria</taxon>
        <taxon>Pseudomonadati</taxon>
        <taxon>Pseudomonadota</taxon>
        <taxon>Gammaproteobacteria</taxon>
        <taxon>Oceanospirillales</taxon>
        <taxon>Halomonadaceae</taxon>
        <taxon>Halomonas</taxon>
    </lineage>
</organism>
<accession>A0A1I7HXJ1</accession>
<dbReference type="AlphaFoldDB" id="A0A1I7HXJ1"/>
<name>A0A1I7HXJ1_9GAMM</name>
<feature type="transmembrane region" description="Helical" evidence="1">
    <location>
        <begin position="6"/>
        <end position="29"/>
    </location>
</feature>
<evidence type="ECO:0000313" key="3">
    <source>
        <dbReference type="Proteomes" id="UP000198693"/>
    </source>
</evidence>
<proteinExistence type="predicted"/>
<keyword evidence="3" id="KW-1185">Reference proteome</keyword>
<dbReference type="NCBIfam" id="NF038354">
    <property type="entry name" value="trnsprt_adja_43"/>
    <property type="match status" value="1"/>
</dbReference>
<dbReference type="EMBL" id="FPBP01000005">
    <property type="protein sequence ID" value="SFU65403.1"/>
    <property type="molecule type" value="Genomic_DNA"/>
</dbReference>
<evidence type="ECO:0000313" key="2">
    <source>
        <dbReference type="EMBL" id="SFU65403.1"/>
    </source>
</evidence>
<evidence type="ECO:0000256" key="1">
    <source>
        <dbReference type="SAM" id="Phobius"/>
    </source>
</evidence>
<reference evidence="3" key="1">
    <citation type="submission" date="2016-10" db="EMBL/GenBank/DDBJ databases">
        <authorList>
            <person name="Varghese N."/>
            <person name="Submissions S."/>
        </authorList>
    </citation>
    <scope>NUCLEOTIDE SEQUENCE [LARGE SCALE GENOMIC DNA]</scope>
    <source>
        <strain evidence="3">CGMCC 1.6981</strain>
    </source>
</reference>
<dbReference type="RefSeq" id="WP_217646196.1">
    <property type="nucleotide sequence ID" value="NZ_FPBP01000005.1"/>
</dbReference>
<keyword evidence="1" id="KW-1133">Transmembrane helix</keyword>
<keyword evidence="1" id="KW-0812">Transmembrane</keyword>
<sequence>MQTLIYGAYVLVWPALTLGVLALICRAVWRDMRAANKDDRDLV</sequence>
<dbReference type="InterPro" id="IPR049820">
    <property type="entry name" value="Trnsprt_adja_ssu-like"/>
</dbReference>
<dbReference type="Proteomes" id="UP000198693">
    <property type="component" value="Unassembled WGS sequence"/>
</dbReference>